<feature type="transmembrane region" description="Helical" evidence="2">
    <location>
        <begin position="86"/>
        <end position="104"/>
    </location>
</feature>
<dbReference type="AlphaFoldDB" id="A0A133KSG0"/>
<keyword evidence="2" id="KW-0472">Membrane</keyword>
<comment type="caution">
    <text evidence="3">The sequence shown here is derived from an EMBL/GenBank/DDBJ whole genome shotgun (WGS) entry which is preliminary data.</text>
</comment>
<reference evidence="3 4" key="1">
    <citation type="submission" date="2016-01" db="EMBL/GenBank/DDBJ databases">
        <authorList>
            <person name="Oliw E.H."/>
        </authorList>
    </citation>
    <scope>NUCLEOTIDE SEQUENCE [LARGE SCALE GENOMIC DNA]</scope>
    <source>
        <strain evidence="3 4">MJR8628B</strain>
    </source>
</reference>
<protein>
    <submittedName>
        <fullName evidence="3">Uncharacterized protein</fullName>
    </submittedName>
</protein>
<dbReference type="EMBL" id="LRPO01000016">
    <property type="protein sequence ID" value="KWZ82280.1"/>
    <property type="molecule type" value="Genomic_DNA"/>
</dbReference>
<evidence type="ECO:0000313" key="3">
    <source>
        <dbReference type="EMBL" id="KWZ82280.1"/>
    </source>
</evidence>
<keyword evidence="2" id="KW-0812">Transmembrane</keyword>
<feature type="region of interest" description="Disordered" evidence="1">
    <location>
        <begin position="136"/>
        <end position="161"/>
    </location>
</feature>
<evidence type="ECO:0000313" key="4">
    <source>
        <dbReference type="Proteomes" id="UP000070092"/>
    </source>
</evidence>
<evidence type="ECO:0000256" key="1">
    <source>
        <dbReference type="SAM" id="MobiDB-lite"/>
    </source>
</evidence>
<feature type="transmembrane region" description="Helical" evidence="2">
    <location>
        <begin position="170"/>
        <end position="188"/>
    </location>
</feature>
<sequence length="246" mass="27277">MNRPECIRKEVIMYRSSLISLIAGLTCIVALMGAPVECWQAECRVWVAIIGGSLFMAGCALRAYCAYHSRHARHDVTSMLRGGRTAALIFGIILFLAGVLQSLYSRSVLLYPMLYGFLQIPLPAWSIFKERGETGNPSRHIQDSSGGVVRRQGMRNEDPRDADDRIDSTVSLLLWFLFIILANIGFAYPDDESIKTVVNAVFGCLSVEQSIKFLTSVLHHLEWKSGLKKEGRNGIGNPIKRMGGAV</sequence>
<keyword evidence="2" id="KW-1133">Transmembrane helix</keyword>
<feature type="compositionally biased region" description="Polar residues" evidence="1">
    <location>
        <begin position="136"/>
        <end position="145"/>
    </location>
</feature>
<accession>A0A133KSG0</accession>
<feature type="transmembrane region" description="Helical" evidence="2">
    <location>
        <begin position="12"/>
        <end position="33"/>
    </location>
</feature>
<dbReference type="Proteomes" id="UP000070092">
    <property type="component" value="Unassembled WGS sequence"/>
</dbReference>
<evidence type="ECO:0000256" key="2">
    <source>
        <dbReference type="SAM" id="Phobius"/>
    </source>
</evidence>
<name>A0A133KSG0_BIFBI</name>
<feature type="transmembrane region" description="Helical" evidence="2">
    <location>
        <begin position="45"/>
        <end position="65"/>
    </location>
</feature>
<proteinExistence type="predicted"/>
<organism evidence="3 4">
    <name type="scientific">Bifidobacterium bifidum</name>
    <dbReference type="NCBI Taxonomy" id="1681"/>
    <lineage>
        <taxon>Bacteria</taxon>
        <taxon>Bacillati</taxon>
        <taxon>Actinomycetota</taxon>
        <taxon>Actinomycetes</taxon>
        <taxon>Bifidobacteriales</taxon>
        <taxon>Bifidobacteriaceae</taxon>
        <taxon>Bifidobacterium</taxon>
    </lineage>
</organism>
<gene>
    <name evidence="3" type="ORF">HMPREF3196_00361</name>
</gene>
<dbReference type="PATRIC" id="fig|1681.53.peg.348"/>